<comment type="subcellular location">
    <subcellularLocation>
        <location evidence="1">Cell envelope</location>
    </subcellularLocation>
</comment>
<accession>A0ABV7RG19</accession>
<dbReference type="Proteomes" id="UP001595741">
    <property type="component" value="Unassembled WGS sequence"/>
</dbReference>
<dbReference type="Gene3D" id="1.20.1420.20">
    <property type="entry name" value="M75 peptidase, HXXE motif"/>
    <property type="match status" value="1"/>
</dbReference>
<dbReference type="InterPro" id="IPR018976">
    <property type="entry name" value="Imelysin-like"/>
</dbReference>
<feature type="signal peptide" evidence="3">
    <location>
        <begin position="1"/>
        <end position="20"/>
    </location>
</feature>
<feature type="domain" description="Imelysin-like" evidence="4">
    <location>
        <begin position="40"/>
        <end position="321"/>
    </location>
</feature>
<dbReference type="InterPro" id="IPR038352">
    <property type="entry name" value="Imelysin_sf"/>
</dbReference>
<evidence type="ECO:0000256" key="1">
    <source>
        <dbReference type="ARBA" id="ARBA00004196"/>
    </source>
</evidence>
<comment type="caution">
    <text evidence="5">The sequence shown here is derived from an EMBL/GenBank/DDBJ whole genome shotgun (WGS) entry which is preliminary data.</text>
</comment>
<evidence type="ECO:0000256" key="2">
    <source>
        <dbReference type="ARBA" id="ARBA00022729"/>
    </source>
</evidence>
<gene>
    <name evidence="5" type="ORF">ACFOLG_08645</name>
</gene>
<dbReference type="CDD" id="cd14659">
    <property type="entry name" value="Imelysin-like_IPPA"/>
    <property type="match status" value="1"/>
</dbReference>
<dbReference type="InterPro" id="IPR034984">
    <property type="entry name" value="Imelysin-like_IPPA"/>
</dbReference>
<keyword evidence="6" id="KW-1185">Reference proteome</keyword>
<keyword evidence="2 3" id="KW-0732">Signal</keyword>
<dbReference type="RefSeq" id="WP_386090793.1">
    <property type="nucleotide sequence ID" value="NZ_JBHRXN010000022.1"/>
</dbReference>
<evidence type="ECO:0000313" key="5">
    <source>
        <dbReference type="EMBL" id="MFC3532251.1"/>
    </source>
</evidence>
<reference evidence="6" key="1">
    <citation type="journal article" date="2019" name="Int. J. Syst. Evol. Microbiol.">
        <title>The Global Catalogue of Microorganisms (GCM) 10K type strain sequencing project: providing services to taxonomists for standard genome sequencing and annotation.</title>
        <authorList>
            <consortium name="The Broad Institute Genomics Platform"/>
            <consortium name="The Broad Institute Genome Sequencing Center for Infectious Disease"/>
            <person name="Wu L."/>
            <person name="Ma J."/>
        </authorList>
    </citation>
    <scope>NUCLEOTIDE SEQUENCE [LARGE SCALE GENOMIC DNA]</scope>
    <source>
        <strain evidence="6">KCTC 42742</strain>
    </source>
</reference>
<evidence type="ECO:0000313" key="6">
    <source>
        <dbReference type="Proteomes" id="UP001595741"/>
    </source>
</evidence>
<organism evidence="5 6">
    <name type="scientific">Vogesella facilis</name>
    <dbReference type="NCBI Taxonomy" id="1655232"/>
    <lineage>
        <taxon>Bacteria</taxon>
        <taxon>Pseudomonadati</taxon>
        <taxon>Pseudomonadota</taxon>
        <taxon>Betaproteobacteria</taxon>
        <taxon>Neisseriales</taxon>
        <taxon>Chromobacteriaceae</taxon>
        <taxon>Vogesella</taxon>
    </lineage>
</organism>
<sequence>MPKTLPATCGLLAALLPALAAANPAAEQQFLQQLAQRELLPRYQQLNDSSRQLAASIDTLCRAPGKAAQANSRQAWLAAYSRWQALAPLNWGPTAERRSQRVIAFRPTRPALIEAAIEQQLGASAEAYEQAGSAAKGYSAIEYALYERAGQLAQPARCQWLQRNAAEIAGHTPPLLADWQRFAADLGRSGEAGAPYSNSKQPLEEVVNLTLAGLNELHKELARIGSVKPEQVIGQRSASGKQLVRAQFGLLHAVLLGGDGQGGLTLLLADKPALASELRQRVAAVESGLQQLPDNLLQVGNGPRAAASTDALEALMDTLEGPLTQALDITLSFNESDGD</sequence>
<evidence type="ECO:0000259" key="4">
    <source>
        <dbReference type="Pfam" id="PF09375"/>
    </source>
</evidence>
<protein>
    <submittedName>
        <fullName evidence="5">Imelysin family protein</fullName>
    </submittedName>
</protein>
<name>A0ABV7RG19_9NEIS</name>
<proteinExistence type="predicted"/>
<dbReference type="EMBL" id="JBHRXN010000022">
    <property type="protein sequence ID" value="MFC3532251.1"/>
    <property type="molecule type" value="Genomic_DNA"/>
</dbReference>
<feature type="chain" id="PRO_5046949168" evidence="3">
    <location>
        <begin position="21"/>
        <end position="339"/>
    </location>
</feature>
<evidence type="ECO:0000256" key="3">
    <source>
        <dbReference type="SAM" id="SignalP"/>
    </source>
</evidence>
<dbReference type="Pfam" id="PF09375">
    <property type="entry name" value="Peptidase_M75"/>
    <property type="match status" value="1"/>
</dbReference>